<comment type="catalytic activity">
    <reaction evidence="12">
        <text>heme b + 2 H(+) = protoporphyrin IX + Fe(2+)</text>
        <dbReference type="Rhea" id="RHEA:22584"/>
        <dbReference type="ChEBI" id="CHEBI:15378"/>
        <dbReference type="ChEBI" id="CHEBI:29033"/>
        <dbReference type="ChEBI" id="CHEBI:57306"/>
        <dbReference type="ChEBI" id="CHEBI:60344"/>
        <dbReference type="EC" id="4.98.1.1"/>
    </reaction>
    <physiologicalReaction direction="left-to-right" evidence="12">
        <dbReference type="Rhea" id="RHEA:22585"/>
    </physiologicalReaction>
</comment>
<dbReference type="InterPro" id="IPR006313">
    <property type="entry name" value="EfeB/EfeN"/>
</dbReference>
<protein>
    <recommendedName>
        <fullName evidence="10 13">Deferrochelatase</fullName>
        <ecNumber evidence="13">1.11.1.-</ecNumber>
    </recommendedName>
    <alternativeName>
        <fullName evidence="11 13">Peroxidase EfeB</fullName>
    </alternativeName>
</protein>
<evidence type="ECO:0000259" key="16">
    <source>
        <dbReference type="Pfam" id="PF20628"/>
    </source>
</evidence>
<dbReference type="Proteomes" id="UP001304340">
    <property type="component" value="Chromosome"/>
</dbReference>
<dbReference type="SUPFAM" id="SSF54909">
    <property type="entry name" value="Dimeric alpha+beta barrel"/>
    <property type="match status" value="1"/>
</dbReference>
<dbReference type="GO" id="GO:0033212">
    <property type="term" value="P:iron import into cell"/>
    <property type="evidence" value="ECO:0007669"/>
    <property type="project" value="InterPro"/>
</dbReference>
<evidence type="ECO:0000256" key="12">
    <source>
        <dbReference type="ARBA" id="ARBA00048856"/>
    </source>
</evidence>
<dbReference type="GO" id="GO:0004601">
    <property type="term" value="F:peroxidase activity"/>
    <property type="evidence" value="ECO:0007669"/>
    <property type="project" value="UniProtKB-KW"/>
</dbReference>
<evidence type="ECO:0000256" key="11">
    <source>
        <dbReference type="ARBA" id="ARBA00033775"/>
    </source>
</evidence>
<dbReference type="InterPro" id="IPR048328">
    <property type="entry name" value="Dyp_perox_C"/>
</dbReference>
<dbReference type="InterPro" id="IPR006311">
    <property type="entry name" value="TAT_signal"/>
</dbReference>
<evidence type="ECO:0000256" key="2">
    <source>
        <dbReference type="ARBA" id="ARBA00022559"/>
    </source>
</evidence>
<keyword evidence="5" id="KW-0732">Signal</keyword>
<dbReference type="GO" id="GO:0004325">
    <property type="term" value="F:ferrochelatase activity"/>
    <property type="evidence" value="ECO:0007669"/>
    <property type="project" value="UniProtKB-EC"/>
</dbReference>
<comment type="similarity">
    <text evidence="9 13">Belongs to the DyP-type peroxidase family.</text>
</comment>
<feature type="region of interest" description="Disordered" evidence="14">
    <location>
        <begin position="75"/>
        <end position="96"/>
    </location>
</feature>
<comment type="function">
    <text evidence="13">Involved in the recovery of exogenous heme iron. Extracts iron from heme while preserving the protoporphyrin ring intact.</text>
</comment>
<evidence type="ECO:0000256" key="13">
    <source>
        <dbReference type="RuleBase" id="RU365017"/>
    </source>
</evidence>
<dbReference type="PANTHER" id="PTHR30521">
    <property type="entry name" value="DEFERROCHELATASE/PEROXIDASE"/>
    <property type="match status" value="1"/>
</dbReference>
<evidence type="ECO:0000256" key="3">
    <source>
        <dbReference type="ARBA" id="ARBA00022617"/>
    </source>
</evidence>
<dbReference type="GO" id="GO:0030313">
    <property type="term" value="C:cell envelope"/>
    <property type="evidence" value="ECO:0007669"/>
    <property type="project" value="UniProtKB-SubCell"/>
</dbReference>
<keyword evidence="8" id="KW-0456">Lyase</keyword>
<dbReference type="GO" id="GO:0005829">
    <property type="term" value="C:cytosol"/>
    <property type="evidence" value="ECO:0007669"/>
    <property type="project" value="TreeGrafter"/>
</dbReference>
<feature type="compositionally biased region" description="Low complexity" evidence="14">
    <location>
        <begin position="14"/>
        <end position="42"/>
    </location>
</feature>
<accession>A0AAF0Z6E7</accession>
<dbReference type="GO" id="GO:0046872">
    <property type="term" value="F:metal ion binding"/>
    <property type="evidence" value="ECO:0007669"/>
    <property type="project" value="UniProtKB-KW"/>
</dbReference>
<dbReference type="GO" id="GO:0020037">
    <property type="term" value="F:heme binding"/>
    <property type="evidence" value="ECO:0007669"/>
    <property type="project" value="InterPro"/>
</dbReference>
<keyword evidence="3 13" id="KW-0349">Heme</keyword>
<reference evidence="18" key="1">
    <citation type="submission" date="2023-11" db="EMBL/GenBank/DDBJ databases">
        <authorList>
            <person name="Helweg L.P."/>
            <person name="Kiel A."/>
            <person name="Hitz F."/>
            <person name="Ruckert-Reed C."/>
            <person name="Busche T."/>
            <person name="Kaltschmidt B."/>
            <person name="Kaltschmidt C."/>
        </authorList>
    </citation>
    <scope>NUCLEOTIDE SEQUENCE [LARGE SCALE GENOMIC DNA]</scope>
    <source>
        <strain evidence="18">4.1</strain>
    </source>
</reference>
<dbReference type="NCBIfam" id="TIGR01413">
    <property type="entry name" value="Dyp_perox_fam"/>
    <property type="match status" value="1"/>
</dbReference>
<evidence type="ECO:0000313" key="18">
    <source>
        <dbReference type="Proteomes" id="UP001304340"/>
    </source>
</evidence>
<comment type="subcellular location">
    <subcellularLocation>
        <location evidence="1">Cell envelope</location>
    </subcellularLocation>
</comment>
<dbReference type="InterPro" id="IPR011008">
    <property type="entry name" value="Dimeric_a/b-barrel"/>
</dbReference>
<dbReference type="PANTHER" id="PTHR30521:SF4">
    <property type="entry name" value="DEFERROCHELATASE"/>
    <property type="match status" value="1"/>
</dbReference>
<keyword evidence="18" id="KW-1185">Reference proteome</keyword>
<name>A0AAF0Z6E7_9MICO</name>
<dbReference type="InterPro" id="IPR006314">
    <property type="entry name" value="Dyp_peroxidase"/>
</dbReference>
<sequence>MPTPPRTPDAEQPAASSAAGADHAVGADGTDGAASATTGQAASRPVSRRGLLGIAGAGLVALGASAATGYAVGRPAAEPAPASRSYPITGAHQTGISTPAQDRLHFATFDLLTEDRDDLVELLRTWTAAADRMMRGLPAGELGPSSGPYDAPPDDTGETEDLDASHLTITFGFGPSFFEGADGAARFGLEGRKPALLADLPHFPADALEDARCGGDIAVQACADDPQVAVHAIRNLARLAFGTASVRWSQLGYGRTSTTSTSQSTPRNLFGFKDGTANIKAEEPGALEDHVWVQPEDSAAEPGAAWLAGGSYLVARRIRMTIETWDRSSLREQETITGRTKGSGAPLSGGDEHTEPDFTVTGRGDVPLIDPASHVALAHPSANGGARMLRRGYNYTDGSDGLGRLDAGLFFLCYVRDPATQYIPLQNTLARDDLLSEYLRHTGSGLWAVPPGLPAGSTTGGTDGVYVGQTLFET</sequence>
<keyword evidence="7 13" id="KW-0408">Iron</keyword>
<evidence type="ECO:0000256" key="6">
    <source>
        <dbReference type="ARBA" id="ARBA00023002"/>
    </source>
</evidence>
<dbReference type="Pfam" id="PF04261">
    <property type="entry name" value="Dyp_perox_N"/>
    <property type="match status" value="1"/>
</dbReference>
<dbReference type="RefSeq" id="WP_319155473.1">
    <property type="nucleotide sequence ID" value="NZ_CP138359.1"/>
</dbReference>
<organism evidence="17 18">
    <name type="scientific">Sanguibacter biliveldensis</name>
    <dbReference type="NCBI Taxonomy" id="3030830"/>
    <lineage>
        <taxon>Bacteria</taxon>
        <taxon>Bacillati</taxon>
        <taxon>Actinomycetota</taxon>
        <taxon>Actinomycetes</taxon>
        <taxon>Micrococcales</taxon>
        <taxon>Sanguibacteraceae</taxon>
        <taxon>Sanguibacter</taxon>
    </lineage>
</organism>
<dbReference type="InterPro" id="IPR048327">
    <property type="entry name" value="Dyp_perox_N"/>
</dbReference>
<dbReference type="EMBL" id="CP138359">
    <property type="protein sequence ID" value="WPF81216.1"/>
    <property type="molecule type" value="Genomic_DNA"/>
</dbReference>
<dbReference type="PROSITE" id="PS51318">
    <property type="entry name" value="TAT"/>
    <property type="match status" value="1"/>
</dbReference>
<feature type="region of interest" description="Disordered" evidence="14">
    <location>
        <begin position="334"/>
        <end position="355"/>
    </location>
</feature>
<evidence type="ECO:0000313" key="17">
    <source>
        <dbReference type="EMBL" id="WPF81216.1"/>
    </source>
</evidence>
<feature type="domain" description="Dyp-type peroxidase N-terminal" evidence="15">
    <location>
        <begin position="93"/>
        <end position="253"/>
    </location>
</feature>
<keyword evidence="2 13" id="KW-0575">Peroxidase</keyword>
<evidence type="ECO:0000259" key="15">
    <source>
        <dbReference type="Pfam" id="PF04261"/>
    </source>
</evidence>
<evidence type="ECO:0000256" key="7">
    <source>
        <dbReference type="ARBA" id="ARBA00023004"/>
    </source>
</evidence>
<evidence type="ECO:0000256" key="14">
    <source>
        <dbReference type="SAM" id="MobiDB-lite"/>
    </source>
</evidence>
<proteinExistence type="inferred from homology"/>
<evidence type="ECO:0000256" key="8">
    <source>
        <dbReference type="ARBA" id="ARBA00023239"/>
    </source>
</evidence>
<evidence type="ECO:0000256" key="9">
    <source>
        <dbReference type="ARBA" id="ARBA00025737"/>
    </source>
</evidence>
<evidence type="ECO:0000256" key="5">
    <source>
        <dbReference type="ARBA" id="ARBA00022729"/>
    </source>
</evidence>
<comment type="cofactor">
    <cofactor evidence="13">
        <name>heme b</name>
        <dbReference type="ChEBI" id="CHEBI:60344"/>
    </cofactor>
    <text evidence="13">Binds 1 heme b (iron(II)-protoporphyrin IX) group non-covalently per subunit.</text>
</comment>
<evidence type="ECO:0000256" key="4">
    <source>
        <dbReference type="ARBA" id="ARBA00022723"/>
    </source>
</evidence>
<evidence type="ECO:0000256" key="1">
    <source>
        <dbReference type="ARBA" id="ARBA00004196"/>
    </source>
</evidence>
<feature type="domain" description="Dyp-type peroxidase C-terminal" evidence="16">
    <location>
        <begin position="265"/>
        <end position="452"/>
    </location>
</feature>
<dbReference type="NCBIfam" id="TIGR01412">
    <property type="entry name" value="tat_substr_1"/>
    <property type="match status" value="1"/>
</dbReference>
<dbReference type="PROSITE" id="PS51404">
    <property type="entry name" value="DYP_PEROXIDASE"/>
    <property type="match status" value="1"/>
</dbReference>
<dbReference type="KEGG" id="sbil:SANBI_002495"/>
<dbReference type="AlphaFoldDB" id="A0AAF0Z6E7"/>
<dbReference type="Pfam" id="PF20628">
    <property type="entry name" value="Dyp_perox_C"/>
    <property type="match status" value="1"/>
</dbReference>
<dbReference type="EC" id="1.11.1.-" evidence="13"/>
<feature type="region of interest" description="Disordered" evidence="14">
    <location>
        <begin position="137"/>
        <end position="160"/>
    </location>
</feature>
<keyword evidence="4 13" id="KW-0479">Metal-binding</keyword>
<feature type="region of interest" description="Disordered" evidence="14">
    <location>
        <begin position="1"/>
        <end position="46"/>
    </location>
</feature>
<evidence type="ECO:0000256" key="10">
    <source>
        <dbReference type="ARBA" id="ARBA00033771"/>
    </source>
</evidence>
<keyword evidence="6 13" id="KW-0560">Oxidoreductase</keyword>
<gene>
    <name evidence="17" type="primary">efeB</name>
    <name evidence="17" type="ORF">SANBI_002495</name>
</gene>